<dbReference type="Proteomes" id="UP000324800">
    <property type="component" value="Unassembled WGS sequence"/>
</dbReference>
<reference evidence="2 3" key="1">
    <citation type="submission" date="2019-03" db="EMBL/GenBank/DDBJ databases">
        <title>Single cell metagenomics reveals metabolic interactions within the superorganism composed of flagellate Streblomastix strix and complex community of Bacteroidetes bacteria on its surface.</title>
        <authorList>
            <person name="Treitli S.C."/>
            <person name="Kolisko M."/>
            <person name="Husnik F."/>
            <person name="Keeling P."/>
            <person name="Hampl V."/>
        </authorList>
    </citation>
    <scope>NUCLEOTIDE SEQUENCE [LARGE SCALE GENOMIC DNA]</scope>
    <source>
        <strain evidence="2">ST1C</strain>
    </source>
</reference>
<evidence type="ECO:0000313" key="3">
    <source>
        <dbReference type="Proteomes" id="UP000324800"/>
    </source>
</evidence>
<comment type="caution">
    <text evidence="2">The sequence shown here is derived from an EMBL/GenBank/DDBJ whole genome shotgun (WGS) entry which is preliminary data.</text>
</comment>
<name>A0A5J4VTD5_9EUKA</name>
<evidence type="ECO:0000256" key="1">
    <source>
        <dbReference type="SAM" id="MobiDB-lite"/>
    </source>
</evidence>
<evidence type="ECO:0000313" key="2">
    <source>
        <dbReference type="EMBL" id="KAA6385924.1"/>
    </source>
</evidence>
<feature type="region of interest" description="Disordered" evidence="1">
    <location>
        <begin position="259"/>
        <end position="305"/>
    </location>
</feature>
<feature type="compositionally biased region" description="Basic and acidic residues" evidence="1">
    <location>
        <begin position="259"/>
        <end position="285"/>
    </location>
</feature>
<evidence type="ECO:0008006" key="4">
    <source>
        <dbReference type="Google" id="ProtNLM"/>
    </source>
</evidence>
<gene>
    <name evidence="2" type="ORF">EZS28_018553</name>
</gene>
<dbReference type="AlphaFoldDB" id="A0A5J4VTD5"/>
<dbReference type="InterPro" id="IPR043128">
    <property type="entry name" value="Rev_trsase/Diguanyl_cyclase"/>
</dbReference>
<protein>
    <recommendedName>
        <fullName evidence="4">Reverse transcriptase domain-containing protein</fullName>
    </recommendedName>
</protein>
<proteinExistence type="predicted"/>
<sequence length="305" mass="35490">MITAPQEMEERIGELIYKEKVDGMGGRTKRFRQTWEQIGKEEFINTGFYLRCKDQNSQQKLKENKMIIPFKGTQEEKKAYQEMSKEELEEGIVVSIQQDQLKWWNHTFLIKKPNGTWRKILDASKLSKEIEKLHFKMHGLEDVQYLANQMDNVTSLDLKSAFHHITCHLGLNIAQSSSQKQQNKFSEQANSLNTNNGNNEYIVTVRMDNFNRLMRNRTATSNNIPGMDMEPEVDEHKNVGREKIKEDISVKGLVQHNIKEQKCEDKTTSSTDRQIELSEAPDKRSVSVSNRTRQSQNTSVNDKFM</sequence>
<dbReference type="Gene3D" id="3.10.10.10">
    <property type="entry name" value="HIV Type 1 Reverse Transcriptase, subunit A, domain 1"/>
    <property type="match status" value="1"/>
</dbReference>
<dbReference type="EMBL" id="SNRW01005040">
    <property type="protein sequence ID" value="KAA6385924.1"/>
    <property type="molecule type" value="Genomic_DNA"/>
</dbReference>
<feature type="compositionally biased region" description="Polar residues" evidence="1">
    <location>
        <begin position="286"/>
        <end position="305"/>
    </location>
</feature>
<accession>A0A5J4VTD5</accession>
<dbReference type="SUPFAM" id="SSF56672">
    <property type="entry name" value="DNA/RNA polymerases"/>
    <property type="match status" value="1"/>
</dbReference>
<dbReference type="Gene3D" id="3.30.70.270">
    <property type="match status" value="1"/>
</dbReference>
<dbReference type="InterPro" id="IPR043502">
    <property type="entry name" value="DNA/RNA_pol_sf"/>
</dbReference>
<organism evidence="2 3">
    <name type="scientific">Streblomastix strix</name>
    <dbReference type="NCBI Taxonomy" id="222440"/>
    <lineage>
        <taxon>Eukaryota</taxon>
        <taxon>Metamonada</taxon>
        <taxon>Preaxostyla</taxon>
        <taxon>Oxymonadida</taxon>
        <taxon>Streblomastigidae</taxon>
        <taxon>Streblomastix</taxon>
    </lineage>
</organism>